<reference evidence="1" key="1">
    <citation type="submission" date="2021-03" db="EMBL/GenBank/DDBJ databases">
        <authorList>
            <consortium name="DOE Joint Genome Institute"/>
            <person name="Ahrendt S."/>
            <person name="Looney B.P."/>
            <person name="Miyauchi S."/>
            <person name="Morin E."/>
            <person name="Drula E."/>
            <person name="Courty P.E."/>
            <person name="Chicoki N."/>
            <person name="Fauchery L."/>
            <person name="Kohler A."/>
            <person name="Kuo A."/>
            <person name="Labutti K."/>
            <person name="Pangilinan J."/>
            <person name="Lipzen A."/>
            <person name="Riley R."/>
            <person name="Andreopoulos W."/>
            <person name="He G."/>
            <person name="Johnson J."/>
            <person name="Barry K.W."/>
            <person name="Grigoriev I.V."/>
            <person name="Nagy L."/>
            <person name="Hibbett D."/>
            <person name="Henrissat B."/>
            <person name="Matheny P.B."/>
            <person name="Labbe J."/>
            <person name="Martin F."/>
        </authorList>
    </citation>
    <scope>NUCLEOTIDE SEQUENCE</scope>
    <source>
        <strain evidence="1">HHB10654</strain>
    </source>
</reference>
<dbReference type="Proteomes" id="UP000814140">
    <property type="component" value="Unassembled WGS sequence"/>
</dbReference>
<sequence length="142" mass="16008">MFDRVCSLRQKRPFTGAVVTRQPGNGLSTLMYFFLPKLIAQGHPVVIHTGVSVHLFYFGSVYTTSSTEFSGACLPYSTLEDHPPMWALFDSHKFSLKPEGITSSVIFPVHFTSPVPERFNTWVKLRKGAIFGLRLLTRTELI</sequence>
<proteinExistence type="predicted"/>
<reference evidence="1" key="2">
    <citation type="journal article" date="2022" name="New Phytol.">
        <title>Evolutionary transition to the ectomycorrhizal habit in the genomes of a hyperdiverse lineage of mushroom-forming fungi.</title>
        <authorList>
            <person name="Looney B."/>
            <person name="Miyauchi S."/>
            <person name="Morin E."/>
            <person name="Drula E."/>
            <person name="Courty P.E."/>
            <person name="Kohler A."/>
            <person name="Kuo A."/>
            <person name="LaButti K."/>
            <person name="Pangilinan J."/>
            <person name="Lipzen A."/>
            <person name="Riley R."/>
            <person name="Andreopoulos W."/>
            <person name="He G."/>
            <person name="Johnson J."/>
            <person name="Nolan M."/>
            <person name="Tritt A."/>
            <person name="Barry K.W."/>
            <person name="Grigoriev I.V."/>
            <person name="Nagy L.G."/>
            <person name="Hibbett D."/>
            <person name="Henrissat B."/>
            <person name="Matheny P.B."/>
            <person name="Labbe J."/>
            <person name="Martin F.M."/>
        </authorList>
    </citation>
    <scope>NUCLEOTIDE SEQUENCE</scope>
    <source>
        <strain evidence="1">HHB10654</strain>
    </source>
</reference>
<evidence type="ECO:0000313" key="2">
    <source>
        <dbReference type="Proteomes" id="UP000814140"/>
    </source>
</evidence>
<dbReference type="EMBL" id="MU277194">
    <property type="protein sequence ID" value="KAI0065882.1"/>
    <property type="molecule type" value="Genomic_DNA"/>
</dbReference>
<organism evidence="1 2">
    <name type="scientific">Artomyces pyxidatus</name>
    <dbReference type="NCBI Taxonomy" id="48021"/>
    <lineage>
        <taxon>Eukaryota</taxon>
        <taxon>Fungi</taxon>
        <taxon>Dikarya</taxon>
        <taxon>Basidiomycota</taxon>
        <taxon>Agaricomycotina</taxon>
        <taxon>Agaricomycetes</taxon>
        <taxon>Russulales</taxon>
        <taxon>Auriscalpiaceae</taxon>
        <taxon>Artomyces</taxon>
    </lineage>
</organism>
<name>A0ACB8TC40_9AGAM</name>
<evidence type="ECO:0000313" key="1">
    <source>
        <dbReference type="EMBL" id="KAI0065882.1"/>
    </source>
</evidence>
<keyword evidence="2" id="KW-1185">Reference proteome</keyword>
<gene>
    <name evidence="1" type="ORF">BV25DRAFT_1603283</name>
</gene>
<protein>
    <submittedName>
        <fullName evidence="1">Uncharacterized protein</fullName>
    </submittedName>
</protein>
<comment type="caution">
    <text evidence="1">The sequence shown here is derived from an EMBL/GenBank/DDBJ whole genome shotgun (WGS) entry which is preliminary data.</text>
</comment>
<accession>A0ACB8TC40</accession>